<dbReference type="Gene3D" id="1.10.3210.10">
    <property type="entry name" value="Hypothetical protein af1432"/>
    <property type="match status" value="1"/>
</dbReference>
<sequence>MYCLIHHEHWDGSGYPEGLKGDEIPLIAQIITLADAYDAMTSDRSYRKGISHQQTAEIIISESEKLFNPMLVEAFIHRMSDFEAYYLSIKNER</sequence>
<dbReference type="SUPFAM" id="SSF109604">
    <property type="entry name" value="HD-domain/PDEase-like"/>
    <property type="match status" value="1"/>
</dbReference>
<organism evidence="2 3">
    <name type="scientific">Fusibacter ferrireducens</name>
    <dbReference type="NCBI Taxonomy" id="2785058"/>
    <lineage>
        <taxon>Bacteria</taxon>
        <taxon>Bacillati</taxon>
        <taxon>Bacillota</taxon>
        <taxon>Clostridia</taxon>
        <taxon>Eubacteriales</taxon>
        <taxon>Eubacteriales Family XII. Incertae Sedis</taxon>
        <taxon>Fusibacter</taxon>
    </lineage>
</organism>
<protein>
    <recommendedName>
        <fullName evidence="1">HD-GYP domain-containing protein</fullName>
    </recommendedName>
</protein>
<name>A0ABR9ZNX8_9FIRM</name>
<dbReference type="EMBL" id="JADKNH010000002">
    <property type="protein sequence ID" value="MBF4692172.1"/>
    <property type="molecule type" value="Genomic_DNA"/>
</dbReference>
<evidence type="ECO:0000313" key="2">
    <source>
        <dbReference type="EMBL" id="MBF4692172.1"/>
    </source>
</evidence>
<feature type="domain" description="HD-GYP" evidence="1">
    <location>
        <begin position="1"/>
        <end position="91"/>
    </location>
</feature>
<proteinExistence type="predicted"/>
<evidence type="ECO:0000259" key="1">
    <source>
        <dbReference type="PROSITE" id="PS51832"/>
    </source>
</evidence>
<dbReference type="CDD" id="cd00077">
    <property type="entry name" value="HDc"/>
    <property type="match status" value="1"/>
</dbReference>
<gene>
    <name evidence="2" type="ORF">ISU02_03540</name>
</gene>
<reference evidence="2 3" key="1">
    <citation type="submission" date="2020-11" db="EMBL/GenBank/DDBJ databases">
        <title>Fusibacter basophilias sp. nov.</title>
        <authorList>
            <person name="Qiu D."/>
        </authorList>
    </citation>
    <scope>NUCLEOTIDE SEQUENCE [LARGE SCALE GENOMIC DNA]</scope>
    <source>
        <strain evidence="2 3">Q10-2</strain>
    </source>
</reference>
<dbReference type="PROSITE" id="PS51832">
    <property type="entry name" value="HD_GYP"/>
    <property type="match status" value="1"/>
</dbReference>
<dbReference type="InterPro" id="IPR052020">
    <property type="entry name" value="Cyclic_di-GMP/3'3'-cGAMP_PDE"/>
</dbReference>
<accession>A0ABR9ZNX8</accession>
<evidence type="ECO:0000313" key="3">
    <source>
        <dbReference type="Proteomes" id="UP000614200"/>
    </source>
</evidence>
<keyword evidence="3" id="KW-1185">Reference proteome</keyword>
<dbReference type="InterPro" id="IPR037522">
    <property type="entry name" value="HD_GYP_dom"/>
</dbReference>
<dbReference type="Proteomes" id="UP000614200">
    <property type="component" value="Unassembled WGS sequence"/>
</dbReference>
<dbReference type="InterPro" id="IPR003607">
    <property type="entry name" value="HD/PDEase_dom"/>
</dbReference>
<dbReference type="Pfam" id="PF13487">
    <property type="entry name" value="HD_5"/>
    <property type="match status" value="1"/>
</dbReference>
<comment type="caution">
    <text evidence="2">The sequence shown here is derived from an EMBL/GenBank/DDBJ whole genome shotgun (WGS) entry which is preliminary data.</text>
</comment>
<dbReference type="PANTHER" id="PTHR45228">
    <property type="entry name" value="CYCLIC DI-GMP PHOSPHODIESTERASE TM_0186-RELATED"/>
    <property type="match status" value="1"/>
</dbReference>